<name>A0A7J7MGQ2_9MAGN</name>
<protein>
    <submittedName>
        <fullName evidence="1">Uncharacterized protein</fullName>
    </submittedName>
</protein>
<reference evidence="1 2" key="1">
    <citation type="journal article" date="2020" name="IScience">
        <title>Genome Sequencing of the Endangered Kingdonia uniflora (Circaeasteraceae, Ranunculales) Reveals Potential Mechanisms of Evolutionary Specialization.</title>
        <authorList>
            <person name="Sun Y."/>
            <person name="Deng T."/>
            <person name="Zhang A."/>
            <person name="Moore M.J."/>
            <person name="Landis J.B."/>
            <person name="Lin N."/>
            <person name="Zhang H."/>
            <person name="Zhang X."/>
            <person name="Huang J."/>
            <person name="Zhang X."/>
            <person name="Sun H."/>
            <person name="Wang H."/>
        </authorList>
    </citation>
    <scope>NUCLEOTIDE SEQUENCE [LARGE SCALE GENOMIC DNA]</scope>
    <source>
        <strain evidence="1">TB1705</strain>
        <tissue evidence="1">Leaf</tissue>
    </source>
</reference>
<gene>
    <name evidence="1" type="ORF">GIB67_035635</name>
</gene>
<proteinExistence type="predicted"/>
<accession>A0A7J7MGQ2</accession>
<keyword evidence="2" id="KW-1185">Reference proteome</keyword>
<dbReference type="InterPro" id="IPR012337">
    <property type="entry name" value="RNaseH-like_sf"/>
</dbReference>
<organism evidence="1 2">
    <name type="scientific">Kingdonia uniflora</name>
    <dbReference type="NCBI Taxonomy" id="39325"/>
    <lineage>
        <taxon>Eukaryota</taxon>
        <taxon>Viridiplantae</taxon>
        <taxon>Streptophyta</taxon>
        <taxon>Embryophyta</taxon>
        <taxon>Tracheophyta</taxon>
        <taxon>Spermatophyta</taxon>
        <taxon>Magnoliopsida</taxon>
        <taxon>Ranunculales</taxon>
        <taxon>Circaeasteraceae</taxon>
        <taxon>Kingdonia</taxon>
    </lineage>
</organism>
<evidence type="ECO:0000313" key="1">
    <source>
        <dbReference type="EMBL" id="KAF6154089.1"/>
    </source>
</evidence>
<evidence type="ECO:0000313" key="2">
    <source>
        <dbReference type="Proteomes" id="UP000541444"/>
    </source>
</evidence>
<dbReference type="Proteomes" id="UP000541444">
    <property type="component" value="Unassembled WGS sequence"/>
</dbReference>
<dbReference type="OrthoDB" id="1302875at2759"/>
<comment type="caution">
    <text evidence="1">The sequence shown here is derived from an EMBL/GenBank/DDBJ whole genome shotgun (WGS) entry which is preliminary data.</text>
</comment>
<sequence>MFKHSLKRLKSAVDRDSFHDPYLGLRIARIDYKKPYMLCSQYELIVLAIMQLLIKYAYSQEFKYAKFTIGYIMKVPSGDVPYIIGFAIRLNDNSIGNAHPNMTIYEQILNFLKVKEENYDGLFLSAVFIRMYSIDMVVRELALSLDEIDSQIWDLLSSGLSGGIHQEFLTIARGRKRSYKTYITATKSSIKDKKSFIVANLETILVNYIHKPYAAGYLVEQQGITIGALQDSKFITIFSENYNPDFSYFQDRSNRTIFGFLESLEKVANFTGIRIVYFLNFSHFDGIMNLKYYTTYGGTYTIKPLMRNMRIYTLEVYKGKKDFDLSGFSYPSPRKSS</sequence>
<dbReference type="EMBL" id="JACGCM010001527">
    <property type="protein sequence ID" value="KAF6154089.1"/>
    <property type="molecule type" value="Genomic_DNA"/>
</dbReference>
<dbReference type="AlphaFoldDB" id="A0A7J7MGQ2"/>
<dbReference type="SUPFAM" id="SSF53098">
    <property type="entry name" value="Ribonuclease H-like"/>
    <property type="match status" value="1"/>
</dbReference>